<dbReference type="SUPFAM" id="SSF52402">
    <property type="entry name" value="Adenine nucleotide alpha hydrolases-like"/>
    <property type="match status" value="2"/>
</dbReference>
<keyword evidence="6" id="KW-1185">Reference proteome</keyword>
<feature type="domain" description="UspA" evidence="4">
    <location>
        <begin position="2"/>
        <end position="131"/>
    </location>
</feature>
<gene>
    <name evidence="5" type="ORF">SAE02_75080</name>
</gene>
<dbReference type="PANTHER" id="PTHR46268">
    <property type="entry name" value="STRESS RESPONSE PROTEIN NHAX"/>
    <property type="match status" value="1"/>
</dbReference>
<dbReference type="InterPro" id="IPR006015">
    <property type="entry name" value="Universal_stress_UspA"/>
</dbReference>
<dbReference type="InterPro" id="IPR014729">
    <property type="entry name" value="Rossmann-like_a/b/a_fold"/>
</dbReference>
<dbReference type="Pfam" id="PF00582">
    <property type="entry name" value="Usp"/>
    <property type="match status" value="2"/>
</dbReference>
<proteinExistence type="inferred from homology"/>
<sequence>MHTLMAATDLSSRSGKALHQAMLIALQCEARLVILHVVDERQPTDLVDRRISEVKTYLNASAADIGRLNGLEVDVIVRCGIPHLVIAETAREQAVNLIVMGAHQKDAWRDLFSKTTIEQVLRGGVAPVLLVNEDPVPLYRRVLFAIDATNPSARAAYAARNLPFLEAADISVLHAFWAPGKGKLRQAGVNPARIAQYVEETALEAATDLVSFLHQEGRHDPIEKIVFTEGEPVSAIREAAARWRSQLAVIGIQRRTGLRRLLCPSSAKQILRQVTCDILAVPLKDSSSAGRDPAAPDRLRVWPYP</sequence>
<dbReference type="AlphaFoldDB" id="A0A512E4F0"/>
<dbReference type="EMBL" id="BJYZ01000077">
    <property type="protein sequence ID" value="GEO43360.1"/>
    <property type="molecule type" value="Genomic_DNA"/>
</dbReference>
<reference evidence="5 6" key="1">
    <citation type="submission" date="2019-07" db="EMBL/GenBank/DDBJ databases">
        <title>Whole genome shotgun sequence of Skermanella aerolata NBRC 106429.</title>
        <authorList>
            <person name="Hosoyama A."/>
            <person name="Uohara A."/>
            <person name="Ohji S."/>
            <person name="Ichikawa N."/>
        </authorList>
    </citation>
    <scope>NUCLEOTIDE SEQUENCE [LARGE SCALE GENOMIC DNA]</scope>
    <source>
        <strain evidence="5 6">NBRC 106429</strain>
    </source>
</reference>
<protein>
    <recommendedName>
        <fullName evidence="4">UspA domain-containing protein</fullName>
    </recommendedName>
</protein>
<organism evidence="5 6">
    <name type="scientific">Skermanella aerolata</name>
    <dbReference type="NCBI Taxonomy" id="393310"/>
    <lineage>
        <taxon>Bacteria</taxon>
        <taxon>Pseudomonadati</taxon>
        <taxon>Pseudomonadota</taxon>
        <taxon>Alphaproteobacteria</taxon>
        <taxon>Rhodospirillales</taxon>
        <taxon>Azospirillaceae</taxon>
        <taxon>Skermanella</taxon>
    </lineage>
</organism>
<dbReference type="CDD" id="cd00293">
    <property type="entry name" value="USP-like"/>
    <property type="match status" value="2"/>
</dbReference>
<evidence type="ECO:0000256" key="1">
    <source>
        <dbReference type="ARBA" id="ARBA00008791"/>
    </source>
</evidence>
<dbReference type="OrthoDB" id="5564966at2"/>
<dbReference type="PRINTS" id="PR01438">
    <property type="entry name" value="UNVRSLSTRESS"/>
</dbReference>
<dbReference type="PANTHER" id="PTHR46268:SF27">
    <property type="entry name" value="UNIVERSAL STRESS PROTEIN RV2623"/>
    <property type="match status" value="1"/>
</dbReference>
<dbReference type="Gene3D" id="3.40.50.620">
    <property type="entry name" value="HUPs"/>
    <property type="match status" value="2"/>
</dbReference>
<evidence type="ECO:0000256" key="3">
    <source>
        <dbReference type="ARBA" id="ARBA00022840"/>
    </source>
</evidence>
<name>A0A512E4F0_9PROT</name>
<comment type="similarity">
    <text evidence="1">Belongs to the universal stress protein A family.</text>
</comment>
<dbReference type="GO" id="GO:0005524">
    <property type="term" value="F:ATP binding"/>
    <property type="evidence" value="ECO:0007669"/>
    <property type="project" value="UniProtKB-KW"/>
</dbReference>
<dbReference type="Proteomes" id="UP000321523">
    <property type="component" value="Unassembled WGS sequence"/>
</dbReference>
<keyword evidence="3" id="KW-0067">ATP-binding</keyword>
<evidence type="ECO:0000313" key="5">
    <source>
        <dbReference type="EMBL" id="GEO43360.1"/>
    </source>
</evidence>
<comment type="caution">
    <text evidence="5">The sequence shown here is derived from an EMBL/GenBank/DDBJ whole genome shotgun (WGS) entry which is preliminary data.</text>
</comment>
<evidence type="ECO:0000259" key="4">
    <source>
        <dbReference type="Pfam" id="PF00582"/>
    </source>
</evidence>
<dbReference type="InterPro" id="IPR006016">
    <property type="entry name" value="UspA"/>
</dbReference>
<feature type="domain" description="UspA" evidence="4">
    <location>
        <begin position="139"/>
        <end position="282"/>
    </location>
</feature>
<keyword evidence="2" id="KW-0547">Nucleotide-binding</keyword>
<evidence type="ECO:0000313" key="6">
    <source>
        <dbReference type="Proteomes" id="UP000321523"/>
    </source>
</evidence>
<accession>A0A512E4F0</accession>
<dbReference type="RefSeq" id="WP_044437579.1">
    <property type="nucleotide sequence ID" value="NZ_BJYZ01000077.1"/>
</dbReference>
<evidence type="ECO:0000256" key="2">
    <source>
        <dbReference type="ARBA" id="ARBA00022741"/>
    </source>
</evidence>